<keyword evidence="2" id="KW-0175">Coiled coil</keyword>
<dbReference type="Gene3D" id="1.10.287.1060">
    <property type="entry name" value="ESAT-6-like"/>
    <property type="match status" value="1"/>
</dbReference>
<comment type="similarity">
    <text evidence="1">Belongs to the WXG100 family.</text>
</comment>
<dbReference type="RefSeq" id="WP_260723946.1">
    <property type="nucleotide sequence ID" value="NZ_BAAABS010000018.1"/>
</dbReference>
<feature type="coiled-coil region" evidence="2">
    <location>
        <begin position="17"/>
        <end position="44"/>
    </location>
</feature>
<proteinExistence type="inferred from homology"/>
<dbReference type="NCBIfam" id="TIGR03930">
    <property type="entry name" value="WXG100_ESAT6"/>
    <property type="match status" value="1"/>
</dbReference>
<dbReference type="Pfam" id="PF06013">
    <property type="entry name" value="WXG100"/>
    <property type="match status" value="1"/>
</dbReference>
<dbReference type="Proteomes" id="UP001058271">
    <property type="component" value="Chromosome"/>
</dbReference>
<keyword evidence="4" id="KW-1185">Reference proteome</keyword>
<evidence type="ECO:0000256" key="1">
    <source>
        <dbReference type="RuleBase" id="RU362001"/>
    </source>
</evidence>
<reference evidence="3" key="1">
    <citation type="submission" date="2021-04" db="EMBL/GenBank/DDBJ databases">
        <title>Biosynthetic gene clusters of Dactylosporangioum roseum.</title>
        <authorList>
            <person name="Hartkoorn R.C."/>
            <person name="Beaudoing E."/>
            <person name="Hot D."/>
            <person name="Moureu S."/>
        </authorList>
    </citation>
    <scope>NUCLEOTIDE SEQUENCE</scope>
    <source>
        <strain evidence="3">NRRL B-16295</strain>
    </source>
</reference>
<evidence type="ECO:0000313" key="4">
    <source>
        <dbReference type="Proteomes" id="UP001058271"/>
    </source>
</evidence>
<organism evidence="3 4">
    <name type="scientific">Dactylosporangium roseum</name>
    <dbReference type="NCBI Taxonomy" id="47989"/>
    <lineage>
        <taxon>Bacteria</taxon>
        <taxon>Bacillati</taxon>
        <taxon>Actinomycetota</taxon>
        <taxon>Actinomycetes</taxon>
        <taxon>Micromonosporales</taxon>
        <taxon>Micromonosporaceae</taxon>
        <taxon>Dactylosporangium</taxon>
    </lineage>
</organism>
<evidence type="ECO:0000313" key="3">
    <source>
        <dbReference type="EMBL" id="UWZ34621.1"/>
    </source>
</evidence>
<protein>
    <recommendedName>
        <fullName evidence="1">ESAT-6-like protein</fullName>
    </recommendedName>
</protein>
<dbReference type="SUPFAM" id="SSF140453">
    <property type="entry name" value="EsxAB dimer-like"/>
    <property type="match status" value="1"/>
</dbReference>
<gene>
    <name evidence="3" type="ORF">Drose_25790</name>
</gene>
<dbReference type="EMBL" id="CP073721">
    <property type="protein sequence ID" value="UWZ34621.1"/>
    <property type="molecule type" value="Genomic_DNA"/>
</dbReference>
<dbReference type="InterPro" id="IPR010310">
    <property type="entry name" value="T7SS_ESAT-6-like"/>
</dbReference>
<dbReference type="InterPro" id="IPR036689">
    <property type="entry name" value="ESAT-6-like_sf"/>
</dbReference>
<name>A0ABY5YZ17_9ACTN</name>
<evidence type="ECO:0000256" key="2">
    <source>
        <dbReference type="SAM" id="Coils"/>
    </source>
</evidence>
<accession>A0ABY5YZ17</accession>
<sequence length="104" mass="11663">MASTRLFMDFDIVAQGSARFNSDMQHMQAKLNKLEASLRELEGRNWDGASKAAYDDAYRRWHLAANDLVKLGMEFSGTIKHCNGLMQQCEADNVASIGKASRYS</sequence>